<dbReference type="PANTHER" id="PTHR14190:SF14">
    <property type="entry name" value="VPS52 _ SAC2 FAMILY PROTEIN"/>
    <property type="match status" value="1"/>
</dbReference>
<dbReference type="Pfam" id="PF04129">
    <property type="entry name" value="Vps52_CC"/>
    <property type="match status" value="1"/>
</dbReference>
<feature type="region of interest" description="Disordered" evidence="6">
    <location>
        <begin position="1"/>
        <end position="26"/>
    </location>
</feature>
<accession>A0A151ZGN8</accession>
<feature type="domain" description="Vps52 C-terminal" evidence="8">
    <location>
        <begin position="403"/>
        <end position="659"/>
    </location>
</feature>
<gene>
    <name evidence="9" type="ORF">DLAC_05774</name>
</gene>
<comment type="similarity">
    <text evidence="2">Belongs to the VPS52 family.</text>
</comment>
<dbReference type="GO" id="GO:0006896">
    <property type="term" value="P:Golgi to vacuole transport"/>
    <property type="evidence" value="ECO:0007669"/>
    <property type="project" value="TreeGrafter"/>
</dbReference>
<dbReference type="InParanoid" id="A0A151ZGN8"/>
<keyword evidence="3" id="KW-0813">Transport</keyword>
<sequence length="790" mass="92489">MNTLNSFKNSLGDSDDEDDKSSRENIDSILKNLDQYAVKEDFSDTESYNSEDEDKDLNYLTPSYIIYDQLDFKDYQHIKKPNGSTYQSIEEMINYLINDQHVLEENNQFSSHIESELKSLPSTVLHTYFEQSTELLKLHNVIKDSKKELIGIGSEFEGFIGELSDLIKDMPDNHLVSMQISKSLKNRTVTRDEFAKLIESIVIPPELIQELMQDDVDEDYIKSINELTQRVKNLDCYMQTQAKFIEDMAVEIDLLKKKACRSVRDFLLKLIISLRKPRTNVQILQHSKLFKYSTLNQFLYLNKTSYSVEVKNMYIDTVSKIFNNYFRSYLNNLTKVFYQISFKMDVIGYFEVVKGYFSTSSPQTKSVDKQSAFNLNVTNLPNDIWTSIRSESVQIPDSISPNILRRSHILQRCLDAPLIIPHAALKNNKKYPFEQIFRSMNILLLDTVSSEYLFTRQWFPKSLVDSGAGFINPIFDKVFQQFFDNIGSFVGGTWDCLGVLLSIKLNEIFTQVLQERRLNLPSLTQYFHKVDVMLWDKFSELFKRNIDSLKLALTKEPMPTDTRPHIYTRRFSEFYASISEILSHQQDPRVSAWMAVLRSSIERVLVHFSSAFPDPKSKSMFLLNNYDVVTVVLSENNLPQDEETYLRFQQLTQEQMTAFVELHLYHYYKDLIEFIKDTEFRLNNTANYQINKDQLSLLTREFSLKWKETLHKIQVDIMSNFTNFNLGSNITKQIISQFLIYYKRFEEIFKKSLKQQSSSPNNSNNNNNDRTNFIPISTITYEISKSYNSF</sequence>
<dbReference type="EMBL" id="LODT01000028">
    <property type="protein sequence ID" value="KYQ93141.1"/>
    <property type="molecule type" value="Genomic_DNA"/>
</dbReference>
<dbReference type="InterPro" id="IPR048319">
    <property type="entry name" value="Vps52_CC"/>
</dbReference>
<dbReference type="InterPro" id="IPR007258">
    <property type="entry name" value="Vps52"/>
</dbReference>
<comment type="caution">
    <text evidence="9">The sequence shown here is derived from an EMBL/GenBank/DDBJ whole genome shotgun (WGS) entry which is preliminary data.</text>
</comment>
<dbReference type="GO" id="GO:0005829">
    <property type="term" value="C:cytosol"/>
    <property type="evidence" value="ECO:0007669"/>
    <property type="project" value="GOC"/>
</dbReference>
<dbReference type="Proteomes" id="UP000076078">
    <property type="component" value="Unassembled WGS sequence"/>
</dbReference>
<evidence type="ECO:0000256" key="2">
    <source>
        <dbReference type="ARBA" id="ARBA00008180"/>
    </source>
</evidence>
<dbReference type="GO" id="GO:0015031">
    <property type="term" value="P:protein transport"/>
    <property type="evidence" value="ECO:0007669"/>
    <property type="project" value="UniProtKB-KW"/>
</dbReference>
<dbReference type="GO" id="GO:0019905">
    <property type="term" value="F:syntaxin binding"/>
    <property type="evidence" value="ECO:0007669"/>
    <property type="project" value="TreeGrafter"/>
</dbReference>
<keyword evidence="4" id="KW-0653">Protein transport</keyword>
<evidence type="ECO:0000256" key="6">
    <source>
        <dbReference type="SAM" id="MobiDB-lite"/>
    </source>
</evidence>
<dbReference type="AlphaFoldDB" id="A0A151ZGN8"/>
<dbReference type="OMA" id="NPVKYPY"/>
<reference evidence="9 10" key="1">
    <citation type="submission" date="2015-12" db="EMBL/GenBank/DDBJ databases">
        <title>Dictyostelia acquired genes for synthesis and detection of signals that induce cell-type specialization by lateral gene transfer from prokaryotes.</title>
        <authorList>
            <person name="Gloeckner G."/>
            <person name="Schaap P."/>
        </authorList>
    </citation>
    <scope>NUCLEOTIDE SEQUENCE [LARGE SCALE GENOMIC DNA]</scope>
    <source>
        <strain evidence="9 10">TK</strain>
    </source>
</reference>
<evidence type="ECO:0000259" key="8">
    <source>
        <dbReference type="Pfam" id="PF20655"/>
    </source>
</evidence>
<evidence type="ECO:0000256" key="4">
    <source>
        <dbReference type="ARBA" id="ARBA00022927"/>
    </source>
</evidence>
<evidence type="ECO:0000256" key="3">
    <source>
        <dbReference type="ARBA" id="ARBA00022448"/>
    </source>
</evidence>
<evidence type="ECO:0000313" key="9">
    <source>
        <dbReference type="EMBL" id="KYQ93141.1"/>
    </source>
</evidence>
<comment type="subcellular location">
    <subcellularLocation>
        <location evidence="1">Golgi apparatus</location>
        <location evidence="1">trans-Golgi network</location>
    </subcellularLocation>
</comment>
<dbReference type="PANTHER" id="PTHR14190">
    <property type="entry name" value="SUPPRESSOR OF ACTIN MUTATIONS 2/VACUOLAR PROTEIN SORTING 52"/>
    <property type="match status" value="1"/>
</dbReference>
<evidence type="ECO:0000313" key="10">
    <source>
        <dbReference type="Proteomes" id="UP000076078"/>
    </source>
</evidence>
<evidence type="ECO:0000256" key="5">
    <source>
        <dbReference type="ARBA" id="ARBA00023034"/>
    </source>
</evidence>
<proteinExistence type="inferred from homology"/>
<name>A0A151ZGN8_TIELA</name>
<evidence type="ECO:0000256" key="1">
    <source>
        <dbReference type="ARBA" id="ARBA00004601"/>
    </source>
</evidence>
<feature type="domain" description="Vps52 coiled-coil" evidence="7">
    <location>
        <begin position="128"/>
        <end position="299"/>
    </location>
</feature>
<keyword evidence="5" id="KW-0333">Golgi apparatus</keyword>
<dbReference type="FunCoup" id="A0A151ZGN8">
    <property type="interactions" value="301"/>
</dbReference>
<keyword evidence="10" id="KW-1185">Reference proteome</keyword>
<dbReference type="InterPro" id="IPR048361">
    <property type="entry name" value="Vps52_C"/>
</dbReference>
<dbReference type="STRING" id="361077.A0A151ZGN8"/>
<dbReference type="GO" id="GO:0000938">
    <property type="term" value="C:GARP complex"/>
    <property type="evidence" value="ECO:0007669"/>
    <property type="project" value="TreeGrafter"/>
</dbReference>
<dbReference type="GO" id="GO:0042147">
    <property type="term" value="P:retrograde transport, endosome to Golgi"/>
    <property type="evidence" value="ECO:0007669"/>
    <property type="project" value="TreeGrafter"/>
</dbReference>
<organism evidence="9 10">
    <name type="scientific">Tieghemostelium lacteum</name>
    <name type="common">Slime mold</name>
    <name type="synonym">Dictyostelium lacteum</name>
    <dbReference type="NCBI Taxonomy" id="361077"/>
    <lineage>
        <taxon>Eukaryota</taxon>
        <taxon>Amoebozoa</taxon>
        <taxon>Evosea</taxon>
        <taxon>Eumycetozoa</taxon>
        <taxon>Dictyostelia</taxon>
        <taxon>Dictyosteliales</taxon>
        <taxon>Raperosteliaceae</taxon>
        <taxon>Tieghemostelium</taxon>
    </lineage>
</organism>
<dbReference type="GO" id="GO:0032456">
    <property type="term" value="P:endocytic recycling"/>
    <property type="evidence" value="ECO:0007669"/>
    <property type="project" value="TreeGrafter"/>
</dbReference>
<dbReference type="OrthoDB" id="19482at2759"/>
<feature type="compositionally biased region" description="Polar residues" evidence="6">
    <location>
        <begin position="1"/>
        <end position="12"/>
    </location>
</feature>
<protein>
    <submittedName>
        <fullName evidence="9">Vps52 / Sac2 family protein</fullName>
    </submittedName>
</protein>
<evidence type="ECO:0000259" key="7">
    <source>
        <dbReference type="Pfam" id="PF04129"/>
    </source>
</evidence>
<dbReference type="Pfam" id="PF20655">
    <property type="entry name" value="Vps52_C"/>
    <property type="match status" value="1"/>
</dbReference>